<protein>
    <submittedName>
        <fullName evidence="1">Uncharacterized protein</fullName>
    </submittedName>
</protein>
<organism evidence="1 2">
    <name type="scientific">Segatella salivae DSM 15606</name>
    <dbReference type="NCBI Taxonomy" id="888832"/>
    <lineage>
        <taxon>Bacteria</taxon>
        <taxon>Pseudomonadati</taxon>
        <taxon>Bacteroidota</taxon>
        <taxon>Bacteroidia</taxon>
        <taxon>Bacteroidales</taxon>
        <taxon>Prevotellaceae</taxon>
        <taxon>Segatella</taxon>
    </lineage>
</organism>
<dbReference type="EMBL" id="AEQO01000115">
    <property type="protein sequence ID" value="EFV04625.1"/>
    <property type="molecule type" value="Genomic_DNA"/>
</dbReference>
<keyword evidence="2" id="KW-1185">Reference proteome</keyword>
<dbReference type="HOGENOM" id="CLU_3237812_0_0_10"/>
<proteinExistence type="predicted"/>
<comment type="caution">
    <text evidence="1">The sequence shown here is derived from an EMBL/GenBank/DDBJ whole genome shotgun (WGS) entry which is preliminary data.</text>
</comment>
<sequence>MRCYLTGMTHSNDAFYRLIWLRLPCNMPYFTRKFIVVLPSVLL</sequence>
<evidence type="ECO:0000313" key="2">
    <source>
        <dbReference type="Proteomes" id="UP000003874"/>
    </source>
</evidence>
<gene>
    <name evidence="1" type="ORF">HMPREF9420_1256</name>
</gene>
<dbReference type="AlphaFoldDB" id="E6MP38"/>
<evidence type="ECO:0000313" key="1">
    <source>
        <dbReference type="EMBL" id="EFV04625.1"/>
    </source>
</evidence>
<name>E6MP38_9BACT</name>
<dbReference type="Proteomes" id="UP000003874">
    <property type="component" value="Unassembled WGS sequence"/>
</dbReference>
<reference evidence="1 2" key="1">
    <citation type="submission" date="2010-12" db="EMBL/GenBank/DDBJ databases">
        <authorList>
            <person name="Muzny D."/>
            <person name="Qin X."/>
            <person name="Deng J."/>
            <person name="Jiang H."/>
            <person name="Liu Y."/>
            <person name="Qu J."/>
            <person name="Song X.-Z."/>
            <person name="Zhang L."/>
            <person name="Thornton R."/>
            <person name="Coyle M."/>
            <person name="Francisco L."/>
            <person name="Jackson L."/>
            <person name="Javaid M."/>
            <person name="Korchina V."/>
            <person name="Kovar C."/>
            <person name="Mata R."/>
            <person name="Mathew T."/>
            <person name="Ngo R."/>
            <person name="Nguyen L."/>
            <person name="Nguyen N."/>
            <person name="Okwuonu G."/>
            <person name="Ongeri F."/>
            <person name="Pham C."/>
            <person name="Simmons D."/>
            <person name="Wilczek-Boney K."/>
            <person name="Hale W."/>
            <person name="Jakkamsetti A."/>
            <person name="Pham P."/>
            <person name="Ruth R."/>
            <person name="San Lucas F."/>
            <person name="Warren J."/>
            <person name="Zhang J."/>
            <person name="Zhao Z."/>
            <person name="Zhou C."/>
            <person name="Zhu D."/>
            <person name="Lee S."/>
            <person name="Bess C."/>
            <person name="Blankenburg K."/>
            <person name="Forbes L."/>
            <person name="Fu Q."/>
            <person name="Gubbala S."/>
            <person name="Hirani K."/>
            <person name="Jayaseelan J.C."/>
            <person name="Lara F."/>
            <person name="Munidasa M."/>
            <person name="Palculict T."/>
            <person name="Patil S."/>
            <person name="Pu L.-L."/>
            <person name="Saada N."/>
            <person name="Tang L."/>
            <person name="Weissenberger G."/>
            <person name="Zhu Y."/>
            <person name="Hemphill L."/>
            <person name="Shang Y."/>
            <person name="Youmans B."/>
            <person name="Ayvaz T."/>
            <person name="Ross M."/>
            <person name="Santibanez J."/>
            <person name="Aqrawi P."/>
            <person name="Gross S."/>
            <person name="Joshi V."/>
            <person name="Fowler G."/>
            <person name="Nazareth L."/>
            <person name="Reid J."/>
            <person name="Worley K."/>
            <person name="Petrosino J."/>
            <person name="Highlander S."/>
            <person name="Gibbs R."/>
        </authorList>
    </citation>
    <scope>NUCLEOTIDE SEQUENCE [LARGE SCALE GENOMIC DNA]</scope>
    <source>
        <strain evidence="1 2">DSM 15606</strain>
    </source>
</reference>
<accession>E6MP38</accession>